<feature type="binding site" evidence="6">
    <location>
        <begin position="112"/>
        <end position="113"/>
    </location>
    <ligand>
        <name>pyridoxal 5'-phosphate</name>
        <dbReference type="ChEBI" id="CHEBI:597326"/>
    </ligand>
</feature>
<dbReference type="RefSeq" id="WP_040085765.1">
    <property type="nucleotide sequence ID" value="NZ_BCSU01000002.1"/>
</dbReference>
<dbReference type="KEGG" id="chm:B842_06225"/>
<feature type="binding site" evidence="6">
    <location>
        <position position="141"/>
    </location>
    <ligand>
        <name>N(2)-acetyl-L-ornithine</name>
        <dbReference type="ChEBI" id="CHEBI:57805"/>
    </ligand>
</feature>
<dbReference type="PROSITE" id="PS00600">
    <property type="entry name" value="AA_TRANSFER_CLASS_3"/>
    <property type="match status" value="1"/>
</dbReference>
<organism evidence="7 8">
    <name type="scientific">Corynebacterium humireducens NBRC 106098 = DSM 45392</name>
    <dbReference type="NCBI Taxonomy" id="1223515"/>
    <lineage>
        <taxon>Bacteria</taxon>
        <taxon>Bacillati</taxon>
        <taxon>Actinomycetota</taxon>
        <taxon>Actinomycetes</taxon>
        <taxon>Mycobacteriales</taxon>
        <taxon>Corynebacteriaceae</taxon>
        <taxon>Corynebacterium</taxon>
    </lineage>
</organism>
<proteinExistence type="inferred from homology"/>
<keyword evidence="8" id="KW-1185">Reference proteome</keyword>
<keyword evidence="6" id="KW-0963">Cytoplasm</keyword>
<dbReference type="HOGENOM" id="CLU_016922_10_1_11"/>
<dbReference type="InterPro" id="IPR004636">
    <property type="entry name" value="AcOrn/SuccOrn_fam"/>
</dbReference>
<sequence length="403" mass="42425">MSDSIPQSSATLSQWNEVLMNNYGTPPVELVSGKGATVRDSQGRVHIDLLAGIAVNALGHAHPAIIEAVSHQLGQLGHVSNLFATAPVVKAAETLKQRVGDDSARVFFCNSGAEANEAAFKLARLTGRSRILAAVNGFHGRTMGSLALTGQPDKRRPFAPLPAGVEFYPYGDIEYLTKLVESDPTDVAAIFLEPVQGETGVIPAPAGFLQAIRDLCDTHGILMVTDEVQTGVGRTGTFFAFQHDNVLPDVITMAKGLGGGIPIGATIARGRAAELFQPGAHGTTFGGNPVACAAANAVLEIVDESFCEQVGRTGEFFAEKLRAIPGVTEVRGRGLMLGVVLEQPVAKQAVAKGFDHGLILNAPAEDVIRLTPPLIITDEEMNAAVEKLTALLAELTTDLPKED</sequence>
<dbReference type="FunFam" id="3.40.640.10:FF:000004">
    <property type="entry name" value="Acetylornithine aminotransferase"/>
    <property type="match status" value="1"/>
</dbReference>
<evidence type="ECO:0000256" key="3">
    <source>
        <dbReference type="ARBA" id="ARBA00022605"/>
    </source>
</evidence>
<feature type="binding site" evidence="6">
    <location>
        <position position="138"/>
    </location>
    <ligand>
        <name>pyridoxal 5'-phosphate</name>
        <dbReference type="ChEBI" id="CHEBI:597326"/>
    </ligand>
</feature>
<dbReference type="InterPro" id="IPR050103">
    <property type="entry name" value="Class-III_PLP-dep_AT"/>
</dbReference>
<comment type="subunit">
    <text evidence="6">Homodimer.</text>
</comment>
<comment type="subcellular location">
    <subcellularLocation>
        <location evidence="6">Cytoplasm</location>
    </subcellularLocation>
</comment>
<dbReference type="Proteomes" id="UP000031524">
    <property type="component" value="Chromosome"/>
</dbReference>
<dbReference type="Pfam" id="PF00202">
    <property type="entry name" value="Aminotran_3"/>
    <property type="match status" value="1"/>
</dbReference>
<evidence type="ECO:0000256" key="1">
    <source>
        <dbReference type="ARBA" id="ARBA00022571"/>
    </source>
</evidence>
<feature type="binding site" evidence="6">
    <location>
        <begin position="226"/>
        <end position="229"/>
    </location>
    <ligand>
        <name>pyridoxal 5'-phosphate</name>
        <dbReference type="ChEBI" id="CHEBI:597326"/>
    </ligand>
</feature>
<dbReference type="InterPro" id="IPR049704">
    <property type="entry name" value="Aminotrans_3_PPA_site"/>
</dbReference>
<dbReference type="GO" id="GO:0006526">
    <property type="term" value="P:L-arginine biosynthetic process"/>
    <property type="evidence" value="ECO:0007669"/>
    <property type="project" value="UniProtKB-UniRule"/>
</dbReference>
<dbReference type="PANTHER" id="PTHR11986">
    <property type="entry name" value="AMINOTRANSFERASE CLASS III"/>
    <property type="match status" value="1"/>
</dbReference>
<comment type="catalytic activity">
    <reaction evidence="6">
        <text>N(2)-acetyl-L-ornithine + 2-oxoglutarate = N-acetyl-L-glutamate 5-semialdehyde + L-glutamate</text>
        <dbReference type="Rhea" id="RHEA:18049"/>
        <dbReference type="ChEBI" id="CHEBI:16810"/>
        <dbReference type="ChEBI" id="CHEBI:29123"/>
        <dbReference type="ChEBI" id="CHEBI:29985"/>
        <dbReference type="ChEBI" id="CHEBI:57805"/>
        <dbReference type="EC" id="2.6.1.11"/>
    </reaction>
</comment>
<name>A0A0B5DBG4_9CORY</name>
<feature type="binding site" evidence="6">
    <location>
        <position position="283"/>
    </location>
    <ligand>
        <name>N(2)-acetyl-L-ornithine</name>
        <dbReference type="ChEBI" id="CHEBI:57805"/>
    </ligand>
</feature>
<dbReference type="STRING" id="1223515.B842_06225"/>
<evidence type="ECO:0000256" key="5">
    <source>
        <dbReference type="ARBA" id="ARBA00022898"/>
    </source>
</evidence>
<comment type="pathway">
    <text evidence="6">Amino-acid biosynthesis; L-arginine biosynthesis; N(2)-acetyl-L-ornithine from L-glutamate: step 4/4.</text>
</comment>
<dbReference type="NCBIfam" id="TIGR00707">
    <property type="entry name" value="argD"/>
    <property type="match status" value="1"/>
</dbReference>
<reference evidence="7 8" key="1">
    <citation type="submission" date="2013-04" db="EMBL/GenBank/DDBJ databases">
        <title>Complete genome sequence of Corynebacterium humireducens DSM 45392(T), isolated from a wastewater-fed microbial fuel cell.</title>
        <authorList>
            <person name="Ruckert C."/>
            <person name="Albersmeier A."/>
            <person name="Kalinowski J."/>
        </authorList>
    </citation>
    <scope>NUCLEOTIDE SEQUENCE [LARGE SCALE GENOMIC DNA]</scope>
    <source>
        <strain evidence="8">MFC-5</strain>
    </source>
</reference>
<keyword evidence="2 6" id="KW-0032">Aminotransferase</keyword>
<evidence type="ECO:0000313" key="7">
    <source>
        <dbReference type="EMBL" id="AJE33094.1"/>
    </source>
</evidence>
<dbReference type="OrthoDB" id="9801052at2"/>
<evidence type="ECO:0000256" key="2">
    <source>
        <dbReference type="ARBA" id="ARBA00022576"/>
    </source>
</evidence>
<keyword evidence="4 6" id="KW-0808">Transferase</keyword>
<evidence type="ECO:0000256" key="6">
    <source>
        <dbReference type="HAMAP-Rule" id="MF_01107"/>
    </source>
</evidence>
<dbReference type="SUPFAM" id="SSF53383">
    <property type="entry name" value="PLP-dependent transferases"/>
    <property type="match status" value="1"/>
</dbReference>
<protein>
    <recommendedName>
        <fullName evidence="6">Acetylornithine aminotransferase</fullName>
        <shortName evidence="6">ACOAT</shortName>
        <ecNumber evidence="6">2.6.1.11</ecNumber>
    </recommendedName>
</protein>
<dbReference type="GO" id="GO:0030170">
    <property type="term" value="F:pyridoxal phosphate binding"/>
    <property type="evidence" value="ECO:0007669"/>
    <property type="project" value="InterPro"/>
</dbReference>
<dbReference type="InterPro" id="IPR015422">
    <property type="entry name" value="PyrdxlP-dep_Trfase_small"/>
</dbReference>
<dbReference type="InterPro" id="IPR005814">
    <property type="entry name" value="Aminotrans_3"/>
</dbReference>
<dbReference type="HAMAP" id="MF_01107">
    <property type="entry name" value="ArgD_aminotrans_3"/>
    <property type="match status" value="1"/>
</dbReference>
<keyword evidence="3 6" id="KW-0028">Amino-acid biosynthesis</keyword>
<dbReference type="GO" id="GO:0042802">
    <property type="term" value="F:identical protein binding"/>
    <property type="evidence" value="ECO:0007669"/>
    <property type="project" value="TreeGrafter"/>
</dbReference>
<dbReference type="UniPathway" id="UPA00068">
    <property type="reaction ID" value="UER00109"/>
</dbReference>
<evidence type="ECO:0000313" key="8">
    <source>
        <dbReference type="Proteomes" id="UP000031524"/>
    </source>
</evidence>
<feature type="binding site" evidence="6">
    <location>
        <position position="284"/>
    </location>
    <ligand>
        <name>pyridoxal 5'-phosphate</name>
        <dbReference type="ChEBI" id="CHEBI:597326"/>
    </ligand>
</feature>
<keyword evidence="1 6" id="KW-0055">Arginine biosynthesis</keyword>
<dbReference type="InterPro" id="IPR015424">
    <property type="entry name" value="PyrdxlP-dep_Trfase"/>
</dbReference>
<dbReference type="NCBIfam" id="NF002874">
    <property type="entry name" value="PRK03244.1"/>
    <property type="match status" value="1"/>
</dbReference>
<comment type="cofactor">
    <cofactor evidence="6">
        <name>pyridoxal 5'-phosphate</name>
        <dbReference type="ChEBI" id="CHEBI:597326"/>
    </cofactor>
    <text evidence="6">Binds 1 pyridoxal phosphate per subunit.</text>
</comment>
<comment type="similarity">
    <text evidence="6">Belongs to the class-III pyridoxal-phosphate-dependent aminotransferase family. ArgD subfamily.</text>
</comment>
<evidence type="ECO:0000256" key="4">
    <source>
        <dbReference type="ARBA" id="ARBA00022679"/>
    </source>
</evidence>
<dbReference type="NCBIfam" id="NF002325">
    <property type="entry name" value="PRK01278.1"/>
    <property type="match status" value="1"/>
</dbReference>
<comment type="miscellaneous">
    <text evidence="6">May also have succinyldiaminopimelate aminotransferase activity, thus carrying out the corresponding step in lysine biosynthesis.</text>
</comment>
<dbReference type="PANTHER" id="PTHR11986:SF79">
    <property type="entry name" value="ACETYLORNITHINE AMINOTRANSFERASE, MITOCHONDRIAL"/>
    <property type="match status" value="1"/>
</dbReference>
<dbReference type="InterPro" id="IPR015421">
    <property type="entry name" value="PyrdxlP-dep_Trfase_major"/>
</dbReference>
<dbReference type="GO" id="GO:0005737">
    <property type="term" value="C:cytoplasm"/>
    <property type="evidence" value="ECO:0007669"/>
    <property type="project" value="UniProtKB-SubCell"/>
</dbReference>
<dbReference type="Gene3D" id="3.40.640.10">
    <property type="entry name" value="Type I PLP-dependent aspartate aminotransferase-like (Major domain)"/>
    <property type="match status" value="1"/>
</dbReference>
<dbReference type="CDD" id="cd00610">
    <property type="entry name" value="OAT_like"/>
    <property type="match status" value="1"/>
</dbReference>
<gene>
    <name evidence="6 7" type="primary">argD</name>
    <name evidence="7" type="ORF">B842_06225</name>
</gene>
<dbReference type="GO" id="GO:0003992">
    <property type="term" value="F:N2-acetyl-L-ornithine:2-oxoglutarate 5-aminotransferase activity"/>
    <property type="evidence" value="ECO:0007669"/>
    <property type="project" value="UniProtKB-UniRule"/>
</dbReference>
<accession>A0A0B5DBG4</accession>
<dbReference type="PIRSF" id="PIRSF000521">
    <property type="entry name" value="Transaminase_4ab_Lys_Orn"/>
    <property type="match status" value="1"/>
</dbReference>
<dbReference type="AlphaFoldDB" id="A0A0B5DBG4"/>
<keyword evidence="5 6" id="KW-0663">Pyridoxal phosphate</keyword>
<dbReference type="EC" id="2.6.1.11" evidence="6"/>
<dbReference type="Gene3D" id="3.90.1150.10">
    <property type="entry name" value="Aspartate Aminotransferase, domain 1"/>
    <property type="match status" value="1"/>
</dbReference>
<feature type="modified residue" description="N6-(pyridoxal phosphate)lysine" evidence="6">
    <location>
        <position position="255"/>
    </location>
</feature>
<dbReference type="EMBL" id="CP005286">
    <property type="protein sequence ID" value="AJE33094.1"/>
    <property type="molecule type" value="Genomic_DNA"/>
</dbReference>